<evidence type="ECO:0000256" key="3">
    <source>
        <dbReference type="ARBA" id="ARBA00022723"/>
    </source>
</evidence>
<dbReference type="Pfam" id="PF00127">
    <property type="entry name" value="Copper-bind"/>
    <property type="match status" value="1"/>
</dbReference>
<dbReference type="Gene3D" id="2.60.40.420">
    <property type="entry name" value="Cupredoxins - blue copper proteins"/>
    <property type="match status" value="1"/>
</dbReference>
<dbReference type="RefSeq" id="WP_310926320.1">
    <property type="nucleotide sequence ID" value="NZ_JAMQOP010000007.1"/>
</dbReference>
<evidence type="ECO:0000256" key="6">
    <source>
        <dbReference type="ARBA" id="ARBA00023136"/>
    </source>
</evidence>
<dbReference type="PANTHER" id="PTHR34192:SF10">
    <property type="entry name" value="PLASTOCYANIN MAJOR ISOFORM, CHLOROPLASTIC-RELATED"/>
    <property type="match status" value="1"/>
</dbReference>
<organism evidence="9 10">
    <name type="scientific">Halogeometricum salsisoli</name>
    <dbReference type="NCBI Taxonomy" id="2950536"/>
    <lineage>
        <taxon>Archaea</taxon>
        <taxon>Methanobacteriati</taxon>
        <taxon>Methanobacteriota</taxon>
        <taxon>Stenosarchaea group</taxon>
        <taxon>Halobacteria</taxon>
        <taxon>Halobacteriales</taxon>
        <taxon>Haloferacaceae</taxon>
        <taxon>Halogeometricum</taxon>
    </lineage>
</organism>
<proteinExistence type="predicted"/>
<keyword evidence="5" id="KW-0186">Copper</keyword>
<protein>
    <submittedName>
        <fullName evidence="9">Plastocyanin/azurin family copper-binding protein</fullName>
    </submittedName>
</protein>
<sequence>MERRQYLKATSITATGGLMTLAGCSSSGTQSDNGDSTSESQHTTDSSGEATGDSNTVLMVTEGSQYYFDPIGLFVETGDTVTFKIRSGNHSATAYQKGNGPASVTRIPDGAQAFDSGTLSERGATFQYTFETTGTFDYYCLPHKTLGMVGRIVVGKPGGPAEGSMPPDGKVPKSETIVDNGRISSSDFSR</sequence>
<evidence type="ECO:0000256" key="4">
    <source>
        <dbReference type="ARBA" id="ARBA00022982"/>
    </source>
</evidence>
<dbReference type="PROSITE" id="PS51257">
    <property type="entry name" value="PROKAR_LIPOPROTEIN"/>
    <property type="match status" value="1"/>
</dbReference>
<evidence type="ECO:0000313" key="10">
    <source>
        <dbReference type="Proteomes" id="UP001257060"/>
    </source>
</evidence>
<name>A0ABU2GKS3_9EURY</name>
<accession>A0ABU2GKS3</accession>
<dbReference type="EMBL" id="JAMQOP010000007">
    <property type="protein sequence ID" value="MDS0301417.1"/>
    <property type="molecule type" value="Genomic_DNA"/>
</dbReference>
<evidence type="ECO:0000256" key="5">
    <source>
        <dbReference type="ARBA" id="ARBA00023008"/>
    </source>
</evidence>
<keyword evidence="6" id="KW-0472">Membrane</keyword>
<keyword evidence="3" id="KW-0479">Metal-binding</keyword>
<evidence type="ECO:0000259" key="8">
    <source>
        <dbReference type="Pfam" id="PF00127"/>
    </source>
</evidence>
<keyword evidence="2" id="KW-0813">Transport</keyword>
<evidence type="ECO:0000256" key="7">
    <source>
        <dbReference type="SAM" id="MobiDB-lite"/>
    </source>
</evidence>
<feature type="region of interest" description="Disordered" evidence="7">
    <location>
        <begin position="158"/>
        <end position="190"/>
    </location>
</feature>
<evidence type="ECO:0000313" key="9">
    <source>
        <dbReference type="EMBL" id="MDS0301417.1"/>
    </source>
</evidence>
<gene>
    <name evidence="9" type="ORF">NDI76_22060</name>
</gene>
<dbReference type="Proteomes" id="UP001257060">
    <property type="component" value="Unassembled WGS sequence"/>
</dbReference>
<evidence type="ECO:0000256" key="2">
    <source>
        <dbReference type="ARBA" id="ARBA00022448"/>
    </source>
</evidence>
<reference evidence="9 10" key="1">
    <citation type="submission" date="2022-06" db="EMBL/GenBank/DDBJ databases">
        <title>Halogeometricum sp. a new haloarchaeum isolate from saline soil.</title>
        <authorList>
            <person name="Strakova D."/>
            <person name="Galisteo C."/>
            <person name="Sanchez-Porro C."/>
            <person name="Ventosa A."/>
        </authorList>
    </citation>
    <scope>NUCLEOTIDE SEQUENCE [LARGE SCALE GENOMIC DNA]</scope>
    <source>
        <strain evidence="9 10">S1BR25-6</strain>
    </source>
</reference>
<keyword evidence="4" id="KW-0249">Electron transport</keyword>
<dbReference type="InterPro" id="IPR000923">
    <property type="entry name" value="BlueCu_1"/>
</dbReference>
<keyword evidence="10" id="KW-1185">Reference proteome</keyword>
<dbReference type="SUPFAM" id="SSF49503">
    <property type="entry name" value="Cupredoxins"/>
    <property type="match status" value="1"/>
</dbReference>
<dbReference type="CDD" id="cd04220">
    <property type="entry name" value="Halocyanin"/>
    <property type="match status" value="1"/>
</dbReference>
<evidence type="ECO:0000256" key="1">
    <source>
        <dbReference type="ARBA" id="ARBA00004370"/>
    </source>
</evidence>
<dbReference type="PANTHER" id="PTHR34192">
    <property type="entry name" value="PLASTOCYANIN MAJOR ISOFORM, CHLOROPLASTIC-RELATED"/>
    <property type="match status" value="1"/>
</dbReference>
<feature type="region of interest" description="Disordered" evidence="7">
    <location>
        <begin position="23"/>
        <end position="54"/>
    </location>
</feature>
<feature type="domain" description="Blue (type 1) copper" evidence="8">
    <location>
        <begin position="58"/>
        <end position="154"/>
    </location>
</feature>
<dbReference type="InterPro" id="IPR008972">
    <property type="entry name" value="Cupredoxin"/>
</dbReference>
<comment type="caution">
    <text evidence="9">The sequence shown here is derived from an EMBL/GenBank/DDBJ whole genome shotgun (WGS) entry which is preliminary data.</text>
</comment>
<comment type="subcellular location">
    <subcellularLocation>
        <location evidence="1">Membrane</location>
    </subcellularLocation>
</comment>